<evidence type="ECO:0000256" key="1">
    <source>
        <dbReference type="ARBA" id="ARBA00005898"/>
    </source>
</evidence>
<dbReference type="InterPro" id="IPR004101">
    <property type="entry name" value="Mur_ligase_C"/>
</dbReference>
<feature type="domain" description="Mur ligase C-terminal" evidence="3">
    <location>
        <begin position="144"/>
        <end position="264"/>
    </location>
</feature>
<evidence type="ECO:0008006" key="7">
    <source>
        <dbReference type="Google" id="ProtNLM"/>
    </source>
</evidence>
<dbReference type="InterPro" id="IPR013221">
    <property type="entry name" value="Mur_ligase_cen"/>
</dbReference>
<dbReference type="Gene3D" id="3.90.190.20">
    <property type="entry name" value="Mur ligase, C-terminal domain"/>
    <property type="match status" value="1"/>
</dbReference>
<dbReference type="AlphaFoldDB" id="A0A257LTT7"/>
<dbReference type="Gene3D" id="3.40.1190.10">
    <property type="entry name" value="Mur-like, catalytic domain"/>
    <property type="match status" value="1"/>
</dbReference>
<dbReference type="GO" id="GO:0008360">
    <property type="term" value="P:regulation of cell shape"/>
    <property type="evidence" value="ECO:0007669"/>
    <property type="project" value="UniProtKB-KW"/>
</dbReference>
<dbReference type="GO" id="GO:0051301">
    <property type="term" value="P:cell division"/>
    <property type="evidence" value="ECO:0007669"/>
    <property type="project" value="UniProtKB-KW"/>
</dbReference>
<dbReference type="EMBL" id="NMUJ01000027">
    <property type="protein sequence ID" value="OYV03024.1"/>
    <property type="molecule type" value="Genomic_DNA"/>
</dbReference>
<comment type="subcellular location">
    <subcellularLocation>
        <location evidence="2">Cytoplasm</location>
    </subcellularLocation>
</comment>
<accession>A0A257LTT7</accession>
<keyword evidence="2" id="KW-0573">Peptidoglycan synthesis</keyword>
<keyword evidence="2" id="KW-0961">Cell wall biogenesis/degradation</keyword>
<dbReference type="GO" id="GO:0016881">
    <property type="term" value="F:acid-amino acid ligase activity"/>
    <property type="evidence" value="ECO:0007669"/>
    <property type="project" value="InterPro"/>
</dbReference>
<comment type="similarity">
    <text evidence="1">Belongs to the MurCDEF family. MurE subfamily.</text>
</comment>
<dbReference type="UniPathway" id="UPA00219"/>
<gene>
    <name evidence="5" type="ORF">CGW93_02735</name>
</gene>
<dbReference type="NCBIfam" id="TIGR01085">
    <property type="entry name" value="murE"/>
    <property type="match status" value="1"/>
</dbReference>
<evidence type="ECO:0000313" key="6">
    <source>
        <dbReference type="Proteomes" id="UP000216312"/>
    </source>
</evidence>
<evidence type="ECO:0000313" key="5">
    <source>
        <dbReference type="EMBL" id="OYV03024.1"/>
    </source>
</evidence>
<dbReference type="InterPro" id="IPR036565">
    <property type="entry name" value="Mur-like_cat_sf"/>
</dbReference>
<keyword evidence="2" id="KW-0132">Cell division</keyword>
<dbReference type="SUPFAM" id="SSF53244">
    <property type="entry name" value="MurD-like peptide ligases, peptide-binding domain"/>
    <property type="match status" value="1"/>
</dbReference>
<dbReference type="Proteomes" id="UP000216312">
    <property type="component" value="Unassembled WGS sequence"/>
</dbReference>
<evidence type="ECO:0000259" key="4">
    <source>
        <dbReference type="Pfam" id="PF08245"/>
    </source>
</evidence>
<comment type="pathway">
    <text evidence="2">Cell wall biogenesis; peptidoglycan biosynthesis.</text>
</comment>
<evidence type="ECO:0000256" key="2">
    <source>
        <dbReference type="RuleBase" id="RU004135"/>
    </source>
</evidence>
<organism evidence="5 6">
    <name type="scientific">candidate division WOR-3 bacterium 4484_18</name>
    <dbReference type="NCBI Taxonomy" id="2020626"/>
    <lineage>
        <taxon>Bacteria</taxon>
        <taxon>Bacteria division WOR-3</taxon>
    </lineage>
</organism>
<keyword evidence="2" id="KW-0131">Cell cycle</keyword>
<dbReference type="SUPFAM" id="SSF53623">
    <property type="entry name" value="MurD-like peptide ligases, catalytic domain"/>
    <property type="match status" value="1"/>
</dbReference>
<comment type="caution">
    <text evidence="5">The sequence shown here is derived from an EMBL/GenBank/DDBJ whole genome shotgun (WGS) entry which is preliminary data.</text>
</comment>
<dbReference type="InterPro" id="IPR036615">
    <property type="entry name" value="Mur_ligase_C_dom_sf"/>
</dbReference>
<dbReference type="Pfam" id="PF02875">
    <property type="entry name" value="Mur_ligase_C"/>
    <property type="match status" value="1"/>
</dbReference>
<dbReference type="PANTHER" id="PTHR23135:SF4">
    <property type="entry name" value="UDP-N-ACETYLMURAMOYL-L-ALANYL-D-GLUTAMATE--2,6-DIAMINOPIMELATE LIGASE MURE HOMOLOG, CHLOROPLASTIC"/>
    <property type="match status" value="1"/>
</dbReference>
<dbReference type="GO" id="GO:0005524">
    <property type="term" value="F:ATP binding"/>
    <property type="evidence" value="ECO:0007669"/>
    <property type="project" value="InterPro"/>
</dbReference>
<dbReference type="Pfam" id="PF08245">
    <property type="entry name" value="Mur_ligase_M"/>
    <property type="match status" value="1"/>
</dbReference>
<evidence type="ECO:0000259" key="3">
    <source>
        <dbReference type="Pfam" id="PF02875"/>
    </source>
</evidence>
<dbReference type="InterPro" id="IPR005761">
    <property type="entry name" value="UDP-N-AcMur-Glu-dNH2Pim_ligase"/>
</dbReference>
<proteinExistence type="inferred from homology"/>
<dbReference type="PANTHER" id="PTHR23135">
    <property type="entry name" value="MUR LIGASE FAMILY MEMBER"/>
    <property type="match status" value="1"/>
</dbReference>
<name>A0A257LTT7_UNCW3</name>
<keyword evidence="2" id="KW-0133">Cell shape</keyword>
<sequence>MHRVHGVEFRATGFTYLGRDHLDFHSTIENYMRAKARLFVNLPRTAIAALNFDDPTGRFFSEITDARTISYGYGLHRLPMIRGIIRRIDLHGMECEINGHCFNTTLVGTHNLYNMLLAYSIAYALSIPVPHIIEAFTDFPGVPGRWERIQNVIIDYAHTPGSMALVLSLARRLATGNLIVVFGAGGDRDPGKRRPMGEIAARYADFVIITNDNPRNEDPMQIAHEIETGVSNTPHLIILDRRKAIDKAIDMAGEGDLVLVLGKGHERYQIIGDRRVPFSDKEVVLECLSRRHNVVPPSISAT</sequence>
<dbReference type="GO" id="GO:0009252">
    <property type="term" value="P:peptidoglycan biosynthetic process"/>
    <property type="evidence" value="ECO:0007669"/>
    <property type="project" value="UniProtKB-UniPathway"/>
</dbReference>
<feature type="domain" description="Mur ligase central" evidence="4">
    <location>
        <begin position="2"/>
        <end position="120"/>
    </location>
</feature>
<protein>
    <recommendedName>
        <fullName evidence="7">UDP-N-acetylmuramoyl-L-alanyl-D-glutamate--2, 6-diaminopimelate ligase</fullName>
    </recommendedName>
</protein>
<dbReference type="GO" id="GO:0071555">
    <property type="term" value="P:cell wall organization"/>
    <property type="evidence" value="ECO:0007669"/>
    <property type="project" value="UniProtKB-KW"/>
</dbReference>
<dbReference type="GO" id="GO:0005737">
    <property type="term" value="C:cytoplasm"/>
    <property type="evidence" value="ECO:0007669"/>
    <property type="project" value="UniProtKB-SubCell"/>
</dbReference>
<reference evidence="6" key="1">
    <citation type="submission" date="2017-07" db="EMBL/GenBank/DDBJ databases">
        <title>Novel pathways for hydrocarbon cycling and metabolic interdependencies in hydrothermal sediment communities.</title>
        <authorList>
            <person name="Dombrowski N."/>
            <person name="Seitz K."/>
            <person name="Teske A."/>
            <person name="Baker B."/>
        </authorList>
    </citation>
    <scope>NUCLEOTIDE SEQUENCE [LARGE SCALE GENOMIC DNA]</scope>
</reference>